<accession>W9RQF0</accession>
<gene>
    <name evidence="1" type="ORF">L484_003580</name>
</gene>
<keyword evidence="2" id="KW-1185">Reference proteome</keyword>
<proteinExistence type="predicted"/>
<evidence type="ECO:0000313" key="2">
    <source>
        <dbReference type="Proteomes" id="UP000030645"/>
    </source>
</evidence>
<dbReference type="EMBL" id="KE344948">
    <property type="protein sequence ID" value="EXB88186.1"/>
    <property type="molecule type" value="Genomic_DNA"/>
</dbReference>
<dbReference type="AlphaFoldDB" id="W9RQF0"/>
<sequence>MSLPYSYSPISPTIKPPISFEIASVELDKLVGGPKLILGVVVENPQQVFEQHHLASHRNATVVLIFVRVAAFSAAGFVDQLLKQRGLHDLGANEVPPPSLPDVNGAKNDVVVFVLRQEVRLRRSWNSWRCG</sequence>
<reference evidence="2" key="1">
    <citation type="submission" date="2013-01" db="EMBL/GenBank/DDBJ databases">
        <title>Draft Genome Sequence of a Mulberry Tree, Morus notabilis C.K. Schneid.</title>
        <authorList>
            <person name="He N."/>
            <person name="Zhao S."/>
        </authorList>
    </citation>
    <scope>NUCLEOTIDE SEQUENCE</scope>
</reference>
<evidence type="ECO:0000313" key="1">
    <source>
        <dbReference type="EMBL" id="EXB88186.1"/>
    </source>
</evidence>
<name>W9RQF0_9ROSA</name>
<organism evidence="1 2">
    <name type="scientific">Morus notabilis</name>
    <dbReference type="NCBI Taxonomy" id="981085"/>
    <lineage>
        <taxon>Eukaryota</taxon>
        <taxon>Viridiplantae</taxon>
        <taxon>Streptophyta</taxon>
        <taxon>Embryophyta</taxon>
        <taxon>Tracheophyta</taxon>
        <taxon>Spermatophyta</taxon>
        <taxon>Magnoliopsida</taxon>
        <taxon>eudicotyledons</taxon>
        <taxon>Gunneridae</taxon>
        <taxon>Pentapetalae</taxon>
        <taxon>rosids</taxon>
        <taxon>fabids</taxon>
        <taxon>Rosales</taxon>
        <taxon>Moraceae</taxon>
        <taxon>Moreae</taxon>
        <taxon>Morus</taxon>
    </lineage>
</organism>
<dbReference type="Proteomes" id="UP000030645">
    <property type="component" value="Unassembled WGS sequence"/>
</dbReference>
<protein>
    <submittedName>
        <fullName evidence="1">Uncharacterized protein</fullName>
    </submittedName>
</protein>